<evidence type="ECO:0000313" key="3">
    <source>
        <dbReference type="Proteomes" id="UP000723463"/>
    </source>
</evidence>
<accession>A0A9P6K117</accession>
<comment type="caution">
    <text evidence="2">The sequence shown here is derived from an EMBL/GenBank/DDBJ whole genome shotgun (WGS) entry which is preliminary data.</text>
</comment>
<keyword evidence="3" id="KW-1185">Reference proteome</keyword>
<feature type="compositionally biased region" description="Polar residues" evidence="1">
    <location>
        <begin position="1"/>
        <end position="11"/>
    </location>
</feature>
<feature type="compositionally biased region" description="Low complexity" evidence="1">
    <location>
        <begin position="13"/>
        <end position="25"/>
    </location>
</feature>
<gene>
    <name evidence="2" type="ORF">EC957_003329</name>
</gene>
<name>A0A9P6K117_9FUNG</name>
<organism evidence="2 3">
    <name type="scientific">Mortierella hygrophila</name>
    <dbReference type="NCBI Taxonomy" id="979708"/>
    <lineage>
        <taxon>Eukaryota</taxon>
        <taxon>Fungi</taxon>
        <taxon>Fungi incertae sedis</taxon>
        <taxon>Mucoromycota</taxon>
        <taxon>Mortierellomycotina</taxon>
        <taxon>Mortierellomycetes</taxon>
        <taxon>Mortierellales</taxon>
        <taxon>Mortierellaceae</taxon>
        <taxon>Mortierella</taxon>
    </lineage>
</organism>
<feature type="region of interest" description="Disordered" evidence="1">
    <location>
        <begin position="1"/>
        <end position="90"/>
    </location>
</feature>
<evidence type="ECO:0000256" key="1">
    <source>
        <dbReference type="SAM" id="MobiDB-lite"/>
    </source>
</evidence>
<sequence>MNSSASGSGTRFGSGTASGTLSGTGAQLGDDANPDYEYCHDQDENEPPRFMFNHRHDNVDTNRNPLAAPPSSVPYPNNSSDINLIERVRK</sequence>
<dbReference type="Proteomes" id="UP000723463">
    <property type="component" value="Unassembled WGS sequence"/>
</dbReference>
<evidence type="ECO:0000313" key="2">
    <source>
        <dbReference type="EMBL" id="KAF9541196.1"/>
    </source>
</evidence>
<dbReference type="AlphaFoldDB" id="A0A9P6K117"/>
<protein>
    <submittedName>
        <fullName evidence="2">Uncharacterized protein</fullName>
    </submittedName>
</protein>
<proteinExistence type="predicted"/>
<dbReference type="EMBL" id="JAAAXW010000174">
    <property type="protein sequence ID" value="KAF9541196.1"/>
    <property type="molecule type" value="Genomic_DNA"/>
</dbReference>
<reference evidence="2" key="1">
    <citation type="journal article" date="2020" name="Fungal Divers.">
        <title>Resolving the Mortierellaceae phylogeny through synthesis of multi-gene phylogenetics and phylogenomics.</title>
        <authorList>
            <person name="Vandepol N."/>
            <person name="Liber J."/>
            <person name="Desiro A."/>
            <person name="Na H."/>
            <person name="Kennedy M."/>
            <person name="Barry K."/>
            <person name="Grigoriev I.V."/>
            <person name="Miller A.N."/>
            <person name="O'Donnell K."/>
            <person name="Stajich J.E."/>
            <person name="Bonito G."/>
        </authorList>
    </citation>
    <scope>NUCLEOTIDE SEQUENCE</scope>
    <source>
        <strain evidence="2">NRRL 2591</strain>
    </source>
</reference>